<dbReference type="Proteomes" id="UP000324133">
    <property type="component" value="Unassembled WGS sequence"/>
</dbReference>
<name>A0A5B6TB82_9BACT</name>
<dbReference type="InterPro" id="IPR043737">
    <property type="entry name" value="DUF5682"/>
</dbReference>
<keyword evidence="2" id="KW-1185">Reference proteome</keyword>
<accession>A0A5B6TB82</accession>
<dbReference type="EMBL" id="VKKY01000003">
    <property type="protein sequence ID" value="KAA3437147.1"/>
    <property type="molecule type" value="Genomic_DNA"/>
</dbReference>
<dbReference type="Pfam" id="PF18934">
    <property type="entry name" value="DUF5682"/>
    <property type="match status" value="1"/>
</dbReference>
<dbReference type="PANTHER" id="PTHR30634:SF14">
    <property type="match status" value="1"/>
</dbReference>
<reference evidence="1 2" key="1">
    <citation type="submission" date="2019-07" db="EMBL/GenBank/DDBJ databases">
        <title>Rufibacter sp. nov., isolated from lake sediment.</title>
        <authorList>
            <person name="Qu J.-H."/>
        </authorList>
    </citation>
    <scope>NUCLEOTIDE SEQUENCE [LARGE SCALE GENOMIC DNA]</scope>
    <source>
        <strain evidence="1 2">NBS58-1</strain>
    </source>
</reference>
<proteinExistence type="predicted"/>
<dbReference type="OrthoDB" id="9768066at2"/>
<protein>
    <submittedName>
        <fullName evidence="1">Uncharacterized protein</fullName>
    </submittedName>
</protein>
<dbReference type="PANTHER" id="PTHR30634">
    <property type="entry name" value="OUTER MEMBRANE LOLAB LIPOPROTEIN INSERTION APPARATUS"/>
    <property type="match status" value="1"/>
</dbReference>
<dbReference type="AlphaFoldDB" id="A0A5B6TB82"/>
<dbReference type="RefSeq" id="WP_149093087.1">
    <property type="nucleotide sequence ID" value="NZ_VKKY01000003.1"/>
</dbReference>
<dbReference type="InterPro" id="IPR050458">
    <property type="entry name" value="LolB"/>
</dbReference>
<evidence type="ECO:0000313" key="2">
    <source>
        <dbReference type="Proteomes" id="UP000324133"/>
    </source>
</evidence>
<evidence type="ECO:0000313" key="1">
    <source>
        <dbReference type="EMBL" id="KAA3437147.1"/>
    </source>
</evidence>
<gene>
    <name evidence="1" type="ORF">FOA19_22550</name>
</gene>
<organism evidence="1 2">
    <name type="scientific">Rufibacter hautae</name>
    <dbReference type="NCBI Taxonomy" id="2595005"/>
    <lineage>
        <taxon>Bacteria</taxon>
        <taxon>Pseudomonadati</taxon>
        <taxon>Bacteroidota</taxon>
        <taxon>Cytophagia</taxon>
        <taxon>Cytophagales</taxon>
        <taxon>Hymenobacteraceae</taxon>
        <taxon>Rufibacter</taxon>
    </lineage>
</organism>
<sequence length="734" mass="82984">MAVHVLGIRHHGPGSARHVRHALEQLRPDIILIEGPPEGEELVRWATHAEMAPPVAMLVYRPDSPQHAVFYPFAEFSPEWQAIMYGLEHRLPIRFIDLPLTHKFALQQEAEEKDTADIQQEIHHNPLQYLANIAGYEDAELWWEHQVELSQNSVSTFEAIAEAMQVLRETHPDFKNQLEPLREAFMRRGIRTAQKEMYAQIAVVCGAWHVPALQQMPSQKADDELLRKLPKTKVETTWIPWTYSRLSFESGYGAGINSPGWYEHLWHHPEDDGTLWLIHVARVFRENQIEISSAHVIETLRLAHSLASLREQHKAGLLEFNEAVRTVMCMGDDIQLQLIWKELIVGHHIGNIPAESPQVPLQRDLETWQKRLRLKPQELPKVQALDLRDETGLLRSILLHRLLVLEIPWGENRDVSGKGTFKEEWELRWKPELHIQLLEKAAWGNTVEEAANAYLTHLSAQASQLPQVTELLEHAIPAELTVGVAALMKQLDVLAANTSDVQELMQAFLPLVQVKRYGNVRNTDAATVQLIMDSLMARICAGLPAACSNINEDTGTALAGWILRLDQAVLLLEEEAYHAEWYEALEQVLTTHQVNALISGTCCKLLHSAGVFDADITATAFSNALSRGNAPTYASSWIEGFLKNSATTLLLDDRIWSIIDDWLTDLSPEIFQELVPILRRTFADYSGAEKRKLASKAKTGGSVTMVSSQDLEIDQERARKVLPVFYSLMGLTHA</sequence>
<comment type="caution">
    <text evidence="1">The sequence shown here is derived from an EMBL/GenBank/DDBJ whole genome shotgun (WGS) entry which is preliminary data.</text>
</comment>